<dbReference type="InterPro" id="IPR027417">
    <property type="entry name" value="P-loop_NTPase"/>
</dbReference>
<gene>
    <name evidence="2" type="ORF">FYJ29_05665</name>
</gene>
<protein>
    <submittedName>
        <fullName evidence="2">ATP-binding protein</fullName>
    </submittedName>
</protein>
<evidence type="ECO:0000259" key="1">
    <source>
        <dbReference type="Pfam" id="PF13304"/>
    </source>
</evidence>
<name>A0A6L5XA56_9BACT</name>
<comment type="caution">
    <text evidence="2">The sequence shown here is derived from an EMBL/GenBank/DDBJ whole genome shotgun (WGS) entry which is preliminary data.</text>
</comment>
<dbReference type="AlphaFoldDB" id="A0A6L5XA56"/>
<feature type="domain" description="ATPase AAA-type core" evidence="1">
    <location>
        <begin position="51"/>
        <end position="343"/>
    </location>
</feature>
<evidence type="ECO:0000313" key="2">
    <source>
        <dbReference type="EMBL" id="MSS17250.1"/>
    </source>
</evidence>
<proteinExistence type="predicted"/>
<dbReference type="PANTHER" id="PTHR40396:SF1">
    <property type="entry name" value="ATPASE AAA-TYPE CORE DOMAIN-CONTAINING PROTEIN"/>
    <property type="match status" value="1"/>
</dbReference>
<dbReference type="InterPro" id="IPR003959">
    <property type="entry name" value="ATPase_AAA_core"/>
</dbReference>
<dbReference type="Gene3D" id="3.40.50.300">
    <property type="entry name" value="P-loop containing nucleotide triphosphate hydrolases"/>
    <property type="match status" value="1"/>
</dbReference>
<sequence length="409" mass="46180">MIIQFSIANYLSFKEPATLSLAATSLREPEAEANGASFELDGINLKLLKSAVVFGANASGKSNLIKALHFFKDFVFNSFKALQSDEQISVEPYRLNAASAKEPSMMEMVMAVEGSIFRYGFEVTPTAVCKEWLYRKACKPRSKEIELFYRENGLFNVHAKYSQAQELVNKKMIRDNALLLSTLAQFNDPTAVSLIRWLGETQCLSDQDETNVWKDALKHLDDPNMRRRIVAFSQFADLGLDDIEKVNNRLVSTHALFDNDGNKTGDVSFPFEVNESEGTLKYFSFAYPILHALDAGTRLIIDELGAKLHPTLLEHIVGLFNNATTNPRNAQLIFTTHDTNLLSSHLFRRDQIWFTQKDIYGASRLFSLAEYKVRSNAPFERDYLLGKFGATPIIGNPNYALQSQGYEQH</sequence>
<reference evidence="2 3" key="1">
    <citation type="submission" date="2019-08" db="EMBL/GenBank/DDBJ databases">
        <title>In-depth cultivation of the pig gut microbiome towards novel bacterial diversity and tailored functional studies.</title>
        <authorList>
            <person name="Wylensek D."/>
            <person name="Hitch T.C.A."/>
            <person name="Clavel T."/>
        </authorList>
    </citation>
    <scope>NUCLEOTIDE SEQUENCE [LARGE SCALE GENOMIC DNA]</scope>
    <source>
        <strain evidence="2 3">Oil-RF-744-WCA-WT-10</strain>
    </source>
</reference>
<dbReference type="GO" id="GO:0005524">
    <property type="term" value="F:ATP binding"/>
    <property type="evidence" value="ECO:0007669"/>
    <property type="project" value="UniProtKB-KW"/>
</dbReference>
<evidence type="ECO:0000313" key="3">
    <source>
        <dbReference type="Proteomes" id="UP000483362"/>
    </source>
</evidence>
<dbReference type="GO" id="GO:0016887">
    <property type="term" value="F:ATP hydrolysis activity"/>
    <property type="evidence" value="ECO:0007669"/>
    <property type="project" value="InterPro"/>
</dbReference>
<organism evidence="2 3">
    <name type="scientific">Sodaliphilus pleomorphus</name>
    <dbReference type="NCBI Taxonomy" id="2606626"/>
    <lineage>
        <taxon>Bacteria</taxon>
        <taxon>Pseudomonadati</taxon>
        <taxon>Bacteroidota</taxon>
        <taxon>Bacteroidia</taxon>
        <taxon>Bacteroidales</taxon>
        <taxon>Muribaculaceae</taxon>
        <taxon>Sodaliphilus</taxon>
    </lineage>
</organism>
<dbReference type="EMBL" id="VULT01000007">
    <property type="protein sequence ID" value="MSS17250.1"/>
    <property type="molecule type" value="Genomic_DNA"/>
</dbReference>
<dbReference type="Pfam" id="PF13304">
    <property type="entry name" value="AAA_21"/>
    <property type="match status" value="1"/>
</dbReference>
<dbReference type="RefSeq" id="WP_154327197.1">
    <property type="nucleotide sequence ID" value="NZ_CP045696.1"/>
</dbReference>
<dbReference type="SUPFAM" id="SSF52540">
    <property type="entry name" value="P-loop containing nucleoside triphosphate hydrolases"/>
    <property type="match status" value="1"/>
</dbReference>
<dbReference type="PANTHER" id="PTHR40396">
    <property type="entry name" value="ATPASE-LIKE PROTEIN"/>
    <property type="match status" value="1"/>
</dbReference>
<accession>A0A6L5XA56</accession>
<keyword evidence="2" id="KW-0547">Nucleotide-binding</keyword>
<keyword evidence="2" id="KW-0067">ATP-binding</keyword>
<dbReference type="Proteomes" id="UP000483362">
    <property type="component" value="Unassembled WGS sequence"/>
</dbReference>
<keyword evidence="3" id="KW-1185">Reference proteome</keyword>